<dbReference type="EMBL" id="CM047747">
    <property type="protein sequence ID" value="KAJ0017768.1"/>
    <property type="molecule type" value="Genomic_DNA"/>
</dbReference>
<reference evidence="2" key="1">
    <citation type="journal article" date="2023" name="G3 (Bethesda)">
        <title>Genome assembly and association tests identify interacting loci associated with vigor, precocity, and sex in interspecific pistachio rootstocks.</title>
        <authorList>
            <person name="Palmer W."/>
            <person name="Jacygrad E."/>
            <person name="Sagayaradj S."/>
            <person name="Cavanaugh K."/>
            <person name="Han R."/>
            <person name="Bertier L."/>
            <person name="Beede B."/>
            <person name="Kafkas S."/>
            <person name="Golino D."/>
            <person name="Preece J."/>
            <person name="Michelmore R."/>
        </authorList>
    </citation>
    <scope>NUCLEOTIDE SEQUENCE [LARGE SCALE GENOMIC DNA]</scope>
</reference>
<dbReference type="Proteomes" id="UP001163603">
    <property type="component" value="Chromosome 12"/>
</dbReference>
<protein>
    <submittedName>
        <fullName evidence="1">Uncharacterized protein</fullName>
    </submittedName>
</protein>
<accession>A0ACC0XJJ4</accession>
<keyword evidence="2" id="KW-1185">Reference proteome</keyword>
<name>A0ACC0XJJ4_9ROSI</name>
<comment type="caution">
    <text evidence="1">The sequence shown here is derived from an EMBL/GenBank/DDBJ whole genome shotgun (WGS) entry which is preliminary data.</text>
</comment>
<gene>
    <name evidence="1" type="ORF">Pint_11681</name>
</gene>
<sequence length="196" mass="21279">MKVASVREVVLGAPLRVVLKHLATRTVAPGMNQLLALVHRPKESFFLIPKAEKVTVVFPMRFNDSIDTILATSFLQEFVEARRTAGLNNAPLCLWSPSPPLELKEAPSEALSANAGFVTFVHLTLARHYLAFLNNLFDLNVFLQYSSVLGGFHAHTDAASCGISDSDTQGPQGRPVKFNALKAGMGTFSVGNPEKC</sequence>
<organism evidence="1 2">
    <name type="scientific">Pistacia integerrima</name>
    <dbReference type="NCBI Taxonomy" id="434235"/>
    <lineage>
        <taxon>Eukaryota</taxon>
        <taxon>Viridiplantae</taxon>
        <taxon>Streptophyta</taxon>
        <taxon>Embryophyta</taxon>
        <taxon>Tracheophyta</taxon>
        <taxon>Spermatophyta</taxon>
        <taxon>Magnoliopsida</taxon>
        <taxon>eudicotyledons</taxon>
        <taxon>Gunneridae</taxon>
        <taxon>Pentapetalae</taxon>
        <taxon>rosids</taxon>
        <taxon>malvids</taxon>
        <taxon>Sapindales</taxon>
        <taxon>Anacardiaceae</taxon>
        <taxon>Pistacia</taxon>
    </lineage>
</organism>
<evidence type="ECO:0000313" key="2">
    <source>
        <dbReference type="Proteomes" id="UP001163603"/>
    </source>
</evidence>
<evidence type="ECO:0000313" key="1">
    <source>
        <dbReference type="EMBL" id="KAJ0017768.1"/>
    </source>
</evidence>
<proteinExistence type="predicted"/>